<evidence type="ECO:0000256" key="1">
    <source>
        <dbReference type="ARBA" id="ARBA00004225"/>
    </source>
</evidence>
<name>A0A8S0X0U7_CYCAE</name>
<proteinExistence type="predicted"/>
<keyword evidence="3" id="KW-1133">Transmembrane helix</keyword>
<comment type="caution">
    <text evidence="7">The sequence shown here is derived from an EMBL/GenBank/DDBJ whole genome shotgun (WGS) entry which is preliminary data.</text>
</comment>
<dbReference type="Proteomes" id="UP000467700">
    <property type="component" value="Unassembled WGS sequence"/>
</dbReference>
<dbReference type="PANTHER" id="PTHR28234">
    <property type="entry name" value="NUCLEAR CONTROL OF ATPASE PROTEIN 2"/>
    <property type="match status" value="1"/>
</dbReference>
<comment type="subcellular location">
    <subcellularLocation>
        <location evidence="1">Mitochondrion membrane</location>
        <topology evidence="1">Multi-pass membrane protein</topology>
    </subcellularLocation>
</comment>
<keyword evidence="8" id="KW-1185">Reference proteome</keyword>
<protein>
    <recommendedName>
        <fullName evidence="9">NCA2-domain-containing protein</fullName>
    </recommendedName>
</protein>
<sequence>MPSEFVGHFTRPLTVNASRPSSPLRDRTSLQATDAHDGRKTDLHALLVKLSRDGSTRHDVRDSIEVLRKISTGVFQSQDVNGVDSEEAALEAAVVGKLTVALYADALDVYLRQATQVEAESEWWSDVENSRISLGLYLVQTLPSRLIRVFKTIVETLRQRQLPVTFSSLSPSSIRALFLSPSHFTLKPGLLTTAFFPHLRHQPSLSLAVLFPASTSQSLSREDLSKSFILKPVTRAYRRFTHSVTLFARFLDLPLELTRQECRHHRKMLEKLRDERAEVLGQLAQLRTPLVGLTSSSWNLSKKEYTSFLDTLNRNVSTAEKANSNSPPSSPLTLLAIISETLPTLDATHTQLLKTQHLLRPSTLTRIWPSLLVLPPLSLYVYNTQTSWVPAIIEMVKDGKETVHGFVQGWLVDPLLDVIQTVRAGGRREMLVHEEGVLADLESLERMTVSLARDTLNYSADQLEALAEKVRMGDLTPVMQVYEEDIRTPLRSALTGTLLRNAFIQVQKAKVDIDQALSGIDRLLKSQELTFAFVGVAPALAIVWTLLDLVGRVWSGGRGRGKYGGRRRRRGVWEGMRRIERLLIQQPSGPSPSASDQDGAPLSALSTGLLFLSLTRLRSYALRYLPPNVRAPFLEDLSDLEDTSLGRDAKLRVVDRMWRCWGTGGEGVFRF</sequence>
<dbReference type="Pfam" id="PF08637">
    <property type="entry name" value="NCA2"/>
    <property type="match status" value="1"/>
</dbReference>
<reference evidence="7 8" key="1">
    <citation type="submission" date="2020-01" db="EMBL/GenBank/DDBJ databases">
        <authorList>
            <person name="Gupta K D."/>
        </authorList>
    </citation>
    <scope>NUCLEOTIDE SEQUENCE [LARGE SCALE GENOMIC DNA]</scope>
</reference>
<keyword evidence="2" id="KW-0812">Transmembrane</keyword>
<dbReference type="PANTHER" id="PTHR28234:SF1">
    <property type="entry name" value="NUCLEAR CONTROL OF ATPASE PROTEIN 2"/>
    <property type="match status" value="1"/>
</dbReference>
<evidence type="ECO:0000313" key="7">
    <source>
        <dbReference type="EMBL" id="CAA7270526.1"/>
    </source>
</evidence>
<gene>
    <name evidence="7" type="ORF">AAE3_LOCUS12695</name>
</gene>
<dbReference type="GO" id="GO:0005741">
    <property type="term" value="C:mitochondrial outer membrane"/>
    <property type="evidence" value="ECO:0007669"/>
    <property type="project" value="TreeGrafter"/>
</dbReference>
<dbReference type="OrthoDB" id="413313at2759"/>
<feature type="region of interest" description="Disordered" evidence="6">
    <location>
        <begin position="16"/>
        <end position="37"/>
    </location>
</feature>
<evidence type="ECO:0000256" key="3">
    <source>
        <dbReference type="ARBA" id="ARBA00022989"/>
    </source>
</evidence>
<dbReference type="EMBL" id="CACVBS010000090">
    <property type="protein sequence ID" value="CAA7270526.1"/>
    <property type="molecule type" value="Genomic_DNA"/>
</dbReference>
<dbReference type="AlphaFoldDB" id="A0A8S0X0U7"/>
<evidence type="ECO:0000256" key="5">
    <source>
        <dbReference type="ARBA" id="ARBA00023136"/>
    </source>
</evidence>
<evidence type="ECO:0008006" key="9">
    <source>
        <dbReference type="Google" id="ProtNLM"/>
    </source>
</evidence>
<dbReference type="InterPro" id="IPR013946">
    <property type="entry name" value="NCA2-like"/>
</dbReference>
<evidence type="ECO:0000256" key="2">
    <source>
        <dbReference type="ARBA" id="ARBA00022692"/>
    </source>
</evidence>
<evidence type="ECO:0000313" key="8">
    <source>
        <dbReference type="Proteomes" id="UP000467700"/>
    </source>
</evidence>
<accession>A0A8S0X0U7</accession>
<keyword evidence="4" id="KW-0496">Mitochondrion</keyword>
<evidence type="ECO:0000256" key="6">
    <source>
        <dbReference type="SAM" id="MobiDB-lite"/>
    </source>
</evidence>
<organism evidence="7 8">
    <name type="scientific">Cyclocybe aegerita</name>
    <name type="common">Black poplar mushroom</name>
    <name type="synonym">Agrocybe aegerita</name>
    <dbReference type="NCBI Taxonomy" id="1973307"/>
    <lineage>
        <taxon>Eukaryota</taxon>
        <taxon>Fungi</taxon>
        <taxon>Dikarya</taxon>
        <taxon>Basidiomycota</taxon>
        <taxon>Agaricomycotina</taxon>
        <taxon>Agaricomycetes</taxon>
        <taxon>Agaricomycetidae</taxon>
        <taxon>Agaricales</taxon>
        <taxon>Agaricineae</taxon>
        <taxon>Bolbitiaceae</taxon>
        <taxon>Cyclocybe</taxon>
    </lineage>
</organism>
<feature type="compositionally biased region" description="Basic and acidic residues" evidence="6">
    <location>
        <begin position="24"/>
        <end position="37"/>
    </location>
</feature>
<evidence type="ECO:0000256" key="4">
    <source>
        <dbReference type="ARBA" id="ARBA00023128"/>
    </source>
</evidence>
<keyword evidence="5" id="KW-0472">Membrane</keyword>